<organism evidence="3 4">
    <name type="scientific">Candidatus Falkowbacteria bacterium CG10_big_fil_rev_8_21_14_0_10_44_15</name>
    <dbReference type="NCBI Taxonomy" id="1974569"/>
    <lineage>
        <taxon>Bacteria</taxon>
        <taxon>Candidatus Falkowiibacteriota</taxon>
    </lineage>
</organism>
<dbReference type="GO" id="GO:0016757">
    <property type="term" value="F:glycosyltransferase activity"/>
    <property type="evidence" value="ECO:0007669"/>
    <property type="project" value="InterPro"/>
</dbReference>
<dbReference type="PANTHER" id="PTHR45947">
    <property type="entry name" value="SULFOQUINOVOSYL TRANSFERASE SQD2"/>
    <property type="match status" value="1"/>
</dbReference>
<dbReference type="InterPro" id="IPR001296">
    <property type="entry name" value="Glyco_trans_1"/>
</dbReference>
<proteinExistence type="predicted"/>
<dbReference type="AlphaFoldDB" id="A0A2H0V0W3"/>
<dbReference type="PANTHER" id="PTHR45947:SF3">
    <property type="entry name" value="SULFOQUINOVOSYL TRANSFERASE SQD2"/>
    <property type="match status" value="1"/>
</dbReference>
<dbReference type="CDD" id="cd03801">
    <property type="entry name" value="GT4_PimA-like"/>
    <property type="match status" value="1"/>
</dbReference>
<accession>A0A2H0V0W3</accession>
<dbReference type="Gene3D" id="3.40.50.2000">
    <property type="entry name" value="Glycogen Phosphorylase B"/>
    <property type="match status" value="2"/>
</dbReference>
<dbReference type="SUPFAM" id="SSF53756">
    <property type="entry name" value="UDP-Glycosyltransferase/glycogen phosphorylase"/>
    <property type="match status" value="1"/>
</dbReference>
<feature type="domain" description="Glycosyltransferase subfamily 4-like N-terminal" evidence="2">
    <location>
        <begin position="15"/>
        <end position="190"/>
    </location>
</feature>
<sequence length="395" mass="44666">MKIAVITPTFPPYRSGMGKSAYEIARLFATNNEVTVFTPEYEPHPSPASPAGKPLLIKEGEPSAMEIKYLKPLLQLGLGGFVPALYKQLKNFDAIYLHYPFFGTAEIVWLFKIFHPKVKLIVHFHMDTPALSWRAKILSLPSLIIKKSLFKRADKIISASLDYVAHSSVKKYFKAWPEKFSEIPFGVHLDKFHVLPYDIMELQELRDKLGIKKGERVILFVGALDSAHIFKGVEILLRAVSNIKYSILNIKLLIVGDGNLRTDYEHQARELGIDKLTIFAGRVSDEELVKCYNLADIFVLPSVDKSEAFGMVLVEAFACGVPVMASDLPGVRSVFENGVQGITVAPGSVRHLQKKLEEYLRYPQKRLKMGRAARELVEQKYSWEKVEEKLQAIFN</sequence>
<dbReference type="InterPro" id="IPR050194">
    <property type="entry name" value="Glycosyltransferase_grp1"/>
</dbReference>
<name>A0A2H0V0W3_9BACT</name>
<evidence type="ECO:0000313" key="3">
    <source>
        <dbReference type="EMBL" id="PIR92723.1"/>
    </source>
</evidence>
<evidence type="ECO:0000313" key="4">
    <source>
        <dbReference type="Proteomes" id="UP000228510"/>
    </source>
</evidence>
<dbReference type="InterPro" id="IPR028098">
    <property type="entry name" value="Glyco_trans_4-like_N"/>
</dbReference>
<protein>
    <recommendedName>
        <fullName evidence="5">Glycosyltransferase family 1 protein</fullName>
    </recommendedName>
</protein>
<comment type="caution">
    <text evidence="3">The sequence shown here is derived from an EMBL/GenBank/DDBJ whole genome shotgun (WGS) entry which is preliminary data.</text>
</comment>
<evidence type="ECO:0000259" key="1">
    <source>
        <dbReference type="Pfam" id="PF00534"/>
    </source>
</evidence>
<reference evidence="4" key="1">
    <citation type="submission" date="2017-09" db="EMBL/GenBank/DDBJ databases">
        <title>Depth-based differentiation of microbial function through sediment-hosted aquifers and enrichment of novel symbionts in the deep terrestrial subsurface.</title>
        <authorList>
            <person name="Probst A.J."/>
            <person name="Ladd B."/>
            <person name="Jarett J.K."/>
            <person name="Geller-Mcgrath D.E."/>
            <person name="Sieber C.M.K."/>
            <person name="Emerson J.B."/>
            <person name="Anantharaman K."/>
            <person name="Thomas B.C."/>
            <person name="Malmstrom R."/>
            <person name="Stieglmeier M."/>
            <person name="Klingl A."/>
            <person name="Woyke T."/>
            <person name="Ryan C.M."/>
            <person name="Banfield J.F."/>
        </authorList>
    </citation>
    <scope>NUCLEOTIDE SEQUENCE [LARGE SCALE GENOMIC DNA]</scope>
</reference>
<feature type="domain" description="Glycosyl transferase family 1" evidence="1">
    <location>
        <begin position="204"/>
        <end position="375"/>
    </location>
</feature>
<gene>
    <name evidence="3" type="ORF">COU01_00425</name>
</gene>
<dbReference type="EMBL" id="PFAT01000003">
    <property type="protein sequence ID" value="PIR92723.1"/>
    <property type="molecule type" value="Genomic_DNA"/>
</dbReference>
<evidence type="ECO:0000259" key="2">
    <source>
        <dbReference type="Pfam" id="PF13439"/>
    </source>
</evidence>
<dbReference type="Pfam" id="PF13439">
    <property type="entry name" value="Glyco_transf_4"/>
    <property type="match status" value="1"/>
</dbReference>
<evidence type="ECO:0008006" key="5">
    <source>
        <dbReference type="Google" id="ProtNLM"/>
    </source>
</evidence>
<dbReference type="Pfam" id="PF00534">
    <property type="entry name" value="Glycos_transf_1"/>
    <property type="match status" value="1"/>
</dbReference>
<dbReference type="Proteomes" id="UP000228510">
    <property type="component" value="Unassembled WGS sequence"/>
</dbReference>